<dbReference type="PATRIC" id="fig|693979.3.peg.1220"/>
<dbReference type="PANTHER" id="PTHR11669">
    <property type="entry name" value="REPLICATION FACTOR C / DNA POLYMERASE III GAMMA-TAU SUBUNIT"/>
    <property type="match status" value="1"/>
</dbReference>
<dbReference type="OrthoDB" id="9811073at2"/>
<dbReference type="EMBL" id="CP002352">
    <property type="protein sequence ID" value="ADV43163.1"/>
    <property type="molecule type" value="Genomic_DNA"/>
</dbReference>
<reference evidence="1 2" key="2">
    <citation type="journal article" date="2011" name="Stand. Genomic Sci.">
        <title>Complete genome sequence of Bacteroides helcogenes type strain (P 36-108).</title>
        <authorList>
            <person name="Pati A."/>
            <person name="Gronow S."/>
            <person name="Zeytun A."/>
            <person name="Lapidus A."/>
            <person name="Nolan M."/>
            <person name="Hammon N."/>
            <person name="Deshpande S."/>
            <person name="Cheng J.F."/>
            <person name="Tapia R."/>
            <person name="Han C."/>
            <person name="Goodwin L."/>
            <person name="Pitluck S."/>
            <person name="Liolios K."/>
            <person name="Pagani I."/>
            <person name="Ivanova N."/>
            <person name="Mavromatis K."/>
            <person name="Chen A."/>
            <person name="Palaniappan K."/>
            <person name="Land M."/>
            <person name="Hauser L."/>
            <person name="Chang Y.J."/>
            <person name="Jeffries C.D."/>
            <person name="Detter J.C."/>
            <person name="Brambilla E."/>
            <person name="Rohde M."/>
            <person name="Goker M."/>
            <person name="Woyke T."/>
            <person name="Bristow J."/>
            <person name="Eisen J.A."/>
            <person name="Markowitz V."/>
            <person name="Hugenholtz P."/>
            <person name="Kyrpides N.C."/>
            <person name="Klenk H.P."/>
            <person name="Lucas S."/>
        </authorList>
    </citation>
    <scope>NUCLEOTIDE SEQUENCE [LARGE SCALE GENOMIC DNA]</scope>
    <source>
        <strain evidence="2">ATCC 35417 / DSM 20613 / JCM 6297 / CCUG 15421 / P 36-108</strain>
    </source>
</reference>
<evidence type="ECO:0000313" key="2">
    <source>
        <dbReference type="Proteomes" id="UP000008630"/>
    </source>
</evidence>
<dbReference type="PANTHER" id="PTHR11669:SF8">
    <property type="entry name" value="DNA POLYMERASE III SUBUNIT DELTA"/>
    <property type="match status" value="1"/>
</dbReference>
<keyword evidence="2" id="KW-1185">Reference proteome</keyword>
<accession>E6SSQ0</accession>
<dbReference type="GO" id="GO:0008408">
    <property type="term" value="F:3'-5' exonuclease activity"/>
    <property type="evidence" value="ECO:0007669"/>
    <property type="project" value="InterPro"/>
</dbReference>
<sequence length="376" mass="43655">MFSFKNIIGQEAAKQRLIQEVQEGRIPHAQLFCGPTGVGKLPLALAYARYICCPHHTETDACGTCPSCVKWNKLVHPDVHFVFPIVNKAKSPKISVCSDFLPQWRQQLMTSSYFYLNHWLEDMDAENKQAQIFAQESDEIIRKLSLKSSEGGYKVTIVWQPEKMNQVCANKLLKLLEEPPEKTVFLLVSEAPEMILPTILSRTQRFNIPKIEESAIAEALQQKFGVQSQDSKSIAHLANGNFIKALETIHLNEENELFFNLFVSLMRLSYQRKIREMKQWSEQVAGLGRERQKNYLEYCQRMIRENFIYNLHCKEMNYMTMPEQNFATRFAPFINERNVMNIMDELSEAQIHIGQNVNARMVFFDFSLKMIVLLKQ</sequence>
<dbReference type="eggNOG" id="COG0470">
    <property type="taxonomic scope" value="Bacteria"/>
</dbReference>
<dbReference type="NCBIfam" id="TIGR00678">
    <property type="entry name" value="holB"/>
    <property type="match status" value="1"/>
</dbReference>
<name>E6SSQ0_BACT6</name>
<dbReference type="Pfam" id="PF13177">
    <property type="entry name" value="DNA_pol3_delta2"/>
    <property type="match status" value="1"/>
</dbReference>
<protein>
    <submittedName>
        <fullName evidence="1">DNA polymerase III, delta subunit</fullName>
    </submittedName>
</protein>
<dbReference type="Proteomes" id="UP000008630">
    <property type="component" value="Chromosome"/>
</dbReference>
<dbReference type="GO" id="GO:0003887">
    <property type="term" value="F:DNA-directed DNA polymerase activity"/>
    <property type="evidence" value="ECO:0007669"/>
    <property type="project" value="InterPro"/>
</dbReference>
<dbReference type="AlphaFoldDB" id="E6SSQ0"/>
<dbReference type="Gene3D" id="3.40.50.300">
    <property type="entry name" value="P-loop containing nucleotide triphosphate hydrolases"/>
    <property type="match status" value="1"/>
</dbReference>
<dbReference type="STRING" id="693979.Bache_1153"/>
<dbReference type="KEGG" id="bhl:Bache_1153"/>
<dbReference type="InterPro" id="IPR004622">
    <property type="entry name" value="DNA_pol_HolB"/>
</dbReference>
<reference key="1">
    <citation type="submission" date="2010-11" db="EMBL/GenBank/DDBJ databases">
        <title>The complete genome of Bacteroides helcogenes P 36-108.</title>
        <authorList>
            <consortium name="US DOE Joint Genome Institute (JGI-PGF)"/>
            <person name="Lucas S."/>
            <person name="Copeland A."/>
            <person name="Lapidus A."/>
            <person name="Bruce D."/>
            <person name="Goodwin L."/>
            <person name="Pitluck S."/>
            <person name="Kyrpides N."/>
            <person name="Mavromatis K."/>
            <person name="Ivanova N."/>
            <person name="Zeytun A."/>
            <person name="Brettin T."/>
            <person name="Detter J.C."/>
            <person name="Tapia R."/>
            <person name="Han C."/>
            <person name="Land M."/>
            <person name="Hauser L."/>
            <person name="Markowitz V."/>
            <person name="Cheng J.-F."/>
            <person name="Hugenholtz P."/>
            <person name="Woyke T."/>
            <person name="Wu D."/>
            <person name="Gronow S."/>
            <person name="Wellnitz S."/>
            <person name="Brambilla E."/>
            <person name="Klenk H.-P."/>
            <person name="Eisen J.A."/>
        </authorList>
    </citation>
    <scope>NUCLEOTIDE SEQUENCE</scope>
    <source>
        <strain>P 36-108</strain>
    </source>
</reference>
<proteinExistence type="predicted"/>
<dbReference type="HOGENOM" id="CLU_006229_4_2_10"/>
<dbReference type="SUPFAM" id="SSF52540">
    <property type="entry name" value="P-loop containing nucleoside triphosphate hydrolases"/>
    <property type="match status" value="1"/>
</dbReference>
<gene>
    <name evidence="1" type="ordered locus">Bache_1153</name>
</gene>
<dbReference type="GO" id="GO:0006261">
    <property type="term" value="P:DNA-templated DNA replication"/>
    <property type="evidence" value="ECO:0007669"/>
    <property type="project" value="TreeGrafter"/>
</dbReference>
<evidence type="ECO:0000313" key="1">
    <source>
        <dbReference type="EMBL" id="ADV43163.1"/>
    </source>
</evidence>
<dbReference type="RefSeq" id="WP_013546757.1">
    <property type="nucleotide sequence ID" value="NC_014933.1"/>
</dbReference>
<dbReference type="InterPro" id="IPR050238">
    <property type="entry name" value="DNA_Rep/Repair_Clamp_Loader"/>
</dbReference>
<dbReference type="InterPro" id="IPR027417">
    <property type="entry name" value="P-loop_NTPase"/>
</dbReference>
<organism evidence="1 2">
    <name type="scientific">Bacteroides helcogenes (strain ATCC 35417 / DSM 20613 / JCM 6297 / CCUG 15421 / P 36-108)</name>
    <dbReference type="NCBI Taxonomy" id="693979"/>
    <lineage>
        <taxon>Bacteria</taxon>
        <taxon>Pseudomonadati</taxon>
        <taxon>Bacteroidota</taxon>
        <taxon>Bacteroidia</taxon>
        <taxon>Bacteroidales</taxon>
        <taxon>Bacteroidaceae</taxon>
        <taxon>Bacteroides</taxon>
    </lineage>
</organism>